<evidence type="ECO:0000313" key="4">
    <source>
        <dbReference type="Proteomes" id="UP000075714"/>
    </source>
</evidence>
<keyword evidence="2" id="KW-0812">Transmembrane</keyword>
<evidence type="ECO:0000313" key="3">
    <source>
        <dbReference type="EMBL" id="KXZ40890.1"/>
    </source>
</evidence>
<feature type="transmembrane region" description="Helical" evidence="2">
    <location>
        <begin position="21"/>
        <end position="40"/>
    </location>
</feature>
<keyword evidence="2" id="KW-1133">Transmembrane helix</keyword>
<organism evidence="3 4">
    <name type="scientific">Gonium pectorale</name>
    <name type="common">Green alga</name>
    <dbReference type="NCBI Taxonomy" id="33097"/>
    <lineage>
        <taxon>Eukaryota</taxon>
        <taxon>Viridiplantae</taxon>
        <taxon>Chlorophyta</taxon>
        <taxon>core chlorophytes</taxon>
        <taxon>Chlorophyceae</taxon>
        <taxon>CS clade</taxon>
        <taxon>Chlamydomonadales</taxon>
        <taxon>Volvocaceae</taxon>
        <taxon>Gonium</taxon>
    </lineage>
</organism>
<dbReference type="AlphaFoldDB" id="A0A150FV35"/>
<reference evidence="4" key="1">
    <citation type="journal article" date="2016" name="Nat. Commun.">
        <title>The Gonium pectorale genome demonstrates co-option of cell cycle regulation during the evolution of multicellularity.</title>
        <authorList>
            <person name="Hanschen E.R."/>
            <person name="Marriage T.N."/>
            <person name="Ferris P.J."/>
            <person name="Hamaji T."/>
            <person name="Toyoda A."/>
            <person name="Fujiyama A."/>
            <person name="Neme R."/>
            <person name="Noguchi H."/>
            <person name="Minakuchi Y."/>
            <person name="Suzuki M."/>
            <person name="Kawai-Toyooka H."/>
            <person name="Smith D.R."/>
            <person name="Sparks H."/>
            <person name="Anderson J."/>
            <person name="Bakaric R."/>
            <person name="Luria V."/>
            <person name="Karger A."/>
            <person name="Kirschner M.W."/>
            <person name="Durand P.M."/>
            <person name="Michod R.E."/>
            <person name="Nozaki H."/>
            <person name="Olson B.J."/>
        </authorList>
    </citation>
    <scope>NUCLEOTIDE SEQUENCE [LARGE SCALE GENOMIC DNA]</scope>
    <source>
        <strain evidence="4">NIES-2863</strain>
    </source>
</reference>
<feature type="compositionally biased region" description="Acidic residues" evidence="1">
    <location>
        <begin position="90"/>
        <end position="108"/>
    </location>
</feature>
<accession>A0A150FV35</accession>
<dbReference type="Proteomes" id="UP000075714">
    <property type="component" value="Unassembled WGS sequence"/>
</dbReference>
<feature type="region of interest" description="Disordered" evidence="1">
    <location>
        <begin position="46"/>
        <end position="114"/>
    </location>
</feature>
<protein>
    <submittedName>
        <fullName evidence="3">Uncharacterized protein</fullName>
    </submittedName>
</protein>
<proteinExistence type="predicted"/>
<gene>
    <name evidence="3" type="ORF">GPECTOR_1485g669</name>
</gene>
<sequence length="114" mass="12151">MAPNPFPQADAAAAQGAGQDFILVIILLGLMLFFLVRSIGKFSSAGLKASHPCRHPRHYHHSGSRGVSRPKSGKAKEGGDTTEGATTTAGEEEDEEEEEEAEEEEAEGNEGKED</sequence>
<keyword evidence="4" id="KW-1185">Reference proteome</keyword>
<dbReference type="EMBL" id="LSYV01001478">
    <property type="protein sequence ID" value="KXZ40890.1"/>
    <property type="molecule type" value="Genomic_DNA"/>
</dbReference>
<evidence type="ECO:0000256" key="2">
    <source>
        <dbReference type="SAM" id="Phobius"/>
    </source>
</evidence>
<name>A0A150FV35_GONPE</name>
<feature type="compositionally biased region" description="Basic residues" evidence="1">
    <location>
        <begin position="51"/>
        <end position="63"/>
    </location>
</feature>
<comment type="caution">
    <text evidence="3">The sequence shown here is derived from an EMBL/GenBank/DDBJ whole genome shotgun (WGS) entry which is preliminary data.</text>
</comment>
<evidence type="ECO:0000256" key="1">
    <source>
        <dbReference type="SAM" id="MobiDB-lite"/>
    </source>
</evidence>
<keyword evidence="2" id="KW-0472">Membrane</keyword>